<evidence type="ECO:0000259" key="2">
    <source>
        <dbReference type="Pfam" id="PF07589"/>
    </source>
</evidence>
<dbReference type="NCBIfam" id="TIGR02595">
    <property type="entry name" value="PEP_CTERM"/>
    <property type="match status" value="1"/>
</dbReference>
<feature type="chain" id="PRO_5047451162" evidence="1">
    <location>
        <begin position="28"/>
        <end position="195"/>
    </location>
</feature>
<comment type="caution">
    <text evidence="3">The sequence shown here is derived from an EMBL/GenBank/DDBJ whole genome shotgun (WGS) entry which is preliminary data.</text>
</comment>
<proteinExistence type="predicted"/>
<protein>
    <submittedName>
        <fullName evidence="3">PEP-CTERM sorting domain-containing protein</fullName>
    </submittedName>
</protein>
<dbReference type="InterPro" id="IPR013424">
    <property type="entry name" value="Ice-binding_C"/>
</dbReference>
<feature type="signal peptide" evidence="1">
    <location>
        <begin position="1"/>
        <end position="27"/>
    </location>
</feature>
<evidence type="ECO:0000313" key="3">
    <source>
        <dbReference type="EMBL" id="MCV2370812.1"/>
    </source>
</evidence>
<evidence type="ECO:0000256" key="1">
    <source>
        <dbReference type="SAM" id="SignalP"/>
    </source>
</evidence>
<name>A0ABT2YLD7_9BURK</name>
<dbReference type="RefSeq" id="WP_263573403.1">
    <property type="nucleotide sequence ID" value="NZ_JAJIRN010000011.1"/>
</dbReference>
<dbReference type="EMBL" id="JAJIRN010000011">
    <property type="protein sequence ID" value="MCV2370812.1"/>
    <property type="molecule type" value="Genomic_DNA"/>
</dbReference>
<dbReference type="Pfam" id="PF07589">
    <property type="entry name" value="PEP-CTERM"/>
    <property type="match status" value="1"/>
</dbReference>
<keyword evidence="4" id="KW-1185">Reference proteome</keyword>
<keyword evidence="1" id="KW-0732">Signal</keyword>
<evidence type="ECO:0000313" key="4">
    <source>
        <dbReference type="Proteomes" id="UP001209701"/>
    </source>
</evidence>
<dbReference type="Proteomes" id="UP001209701">
    <property type="component" value="Unassembled WGS sequence"/>
</dbReference>
<sequence length="195" mass="20179">MRKNLHLLRGVLAAGVLTVATLPAAMAASITTVLSFDDLADGVLPAGYGGLDWSTAGWTAFSIPAAPYSAHSGTGRVTTGFMADDASSAIRFAQMTTFDGAFFAGQGGAVLSFELYLGGQKVHSSATLDPSAAPSFLASGYAGLVDMVQVKSVNHGEFVMDDFTFTQAVPEPHSYALLLAGLLAVGVATRRQQSR</sequence>
<reference evidence="3 4" key="1">
    <citation type="submission" date="2021-11" db="EMBL/GenBank/DDBJ databases">
        <authorList>
            <person name="Liang Q."/>
            <person name="Mou H."/>
            <person name="Liu Z."/>
        </authorList>
    </citation>
    <scope>NUCLEOTIDE SEQUENCE [LARGE SCALE GENOMIC DNA]</scope>
    <source>
        <strain evidence="3 4">CHU3</strain>
    </source>
</reference>
<organism evidence="3 4">
    <name type="scientific">Roseateles oligotrophus</name>
    <dbReference type="NCBI Taxonomy" id="1769250"/>
    <lineage>
        <taxon>Bacteria</taxon>
        <taxon>Pseudomonadati</taxon>
        <taxon>Pseudomonadota</taxon>
        <taxon>Betaproteobacteria</taxon>
        <taxon>Burkholderiales</taxon>
        <taxon>Sphaerotilaceae</taxon>
        <taxon>Roseateles</taxon>
    </lineage>
</organism>
<feature type="domain" description="Ice-binding protein C-terminal" evidence="2">
    <location>
        <begin position="168"/>
        <end position="191"/>
    </location>
</feature>
<accession>A0ABT2YLD7</accession>
<gene>
    <name evidence="3" type="ORF">LNV07_22225</name>
</gene>